<name>E9J0G3_SOLIN</name>
<gene>
    <name evidence="2" type="ORF">SINV_00332</name>
</gene>
<sequence>MLRPGDSTISLFADRTGKARIRERPSRCDPPHRSERVNSIPECFRGWGPRENQGKSKQTTIVYTSAPAGSLLHFSKKIKCPGEEPGTSGTKPLSSGSSDSGGDSDGDTILEDKHKISKNMTNQNIFATLKYAVEAILFFDGQNIPLSYFIEGCEEAKSMLPREAEPQFARIIKTRIVGEVRRTI</sequence>
<dbReference type="HOGENOM" id="CLU_126201_0_0_1"/>
<dbReference type="AlphaFoldDB" id="E9J0G3"/>
<evidence type="ECO:0000256" key="1">
    <source>
        <dbReference type="SAM" id="MobiDB-lite"/>
    </source>
</evidence>
<evidence type="ECO:0000313" key="2">
    <source>
        <dbReference type="EMBL" id="EFZ13690.1"/>
    </source>
</evidence>
<reference evidence="2" key="1">
    <citation type="journal article" date="2011" name="Proc. Natl. Acad. Sci. U.S.A.">
        <title>The genome of the fire ant Solenopsis invicta.</title>
        <authorList>
            <person name="Wurm Y."/>
            <person name="Wang J."/>
            <person name="Riba-Grognuz O."/>
            <person name="Corona M."/>
            <person name="Nygaard S."/>
            <person name="Hunt B.G."/>
            <person name="Ingram K.K."/>
            <person name="Falquet L."/>
            <person name="Nipitwattanaphon M."/>
            <person name="Gotzek D."/>
            <person name="Dijkstra M.B."/>
            <person name="Oettler J."/>
            <person name="Comtesse F."/>
            <person name="Shih C.J."/>
            <person name="Wu W.J."/>
            <person name="Yang C.C."/>
            <person name="Thomas J."/>
            <person name="Beaudoing E."/>
            <person name="Pradervand S."/>
            <person name="Flegel V."/>
            <person name="Cook E.D."/>
            <person name="Fabbretti R."/>
            <person name="Stockinger H."/>
            <person name="Long L."/>
            <person name="Farmerie W.G."/>
            <person name="Oakey J."/>
            <person name="Boomsma J.J."/>
            <person name="Pamilo P."/>
            <person name="Yi S.V."/>
            <person name="Heinze J."/>
            <person name="Goodisman M.A."/>
            <person name="Farinelli L."/>
            <person name="Harshman K."/>
            <person name="Hulo N."/>
            <person name="Cerutti L."/>
            <person name="Xenarios I."/>
            <person name="Shoemaker D."/>
            <person name="Keller L."/>
        </authorList>
    </citation>
    <scope>NUCLEOTIDE SEQUENCE [LARGE SCALE GENOMIC DNA]</scope>
</reference>
<protein>
    <submittedName>
        <fullName evidence="2">Uncharacterized protein</fullName>
    </submittedName>
</protein>
<feature type="region of interest" description="Disordered" evidence="1">
    <location>
        <begin position="77"/>
        <end position="110"/>
    </location>
</feature>
<organism>
    <name type="scientific">Solenopsis invicta</name>
    <name type="common">Red imported fire ant</name>
    <name type="synonym">Solenopsis wagneri</name>
    <dbReference type="NCBI Taxonomy" id="13686"/>
    <lineage>
        <taxon>Eukaryota</taxon>
        <taxon>Metazoa</taxon>
        <taxon>Ecdysozoa</taxon>
        <taxon>Arthropoda</taxon>
        <taxon>Hexapoda</taxon>
        <taxon>Insecta</taxon>
        <taxon>Pterygota</taxon>
        <taxon>Neoptera</taxon>
        <taxon>Endopterygota</taxon>
        <taxon>Hymenoptera</taxon>
        <taxon>Apocrita</taxon>
        <taxon>Aculeata</taxon>
        <taxon>Formicoidea</taxon>
        <taxon>Formicidae</taxon>
        <taxon>Myrmicinae</taxon>
        <taxon>Solenopsis</taxon>
    </lineage>
</organism>
<dbReference type="EMBL" id="GL767465">
    <property type="protein sequence ID" value="EFZ13690.1"/>
    <property type="molecule type" value="Genomic_DNA"/>
</dbReference>
<proteinExistence type="predicted"/>
<feature type="non-terminal residue" evidence="2">
    <location>
        <position position="184"/>
    </location>
</feature>
<accession>E9J0G3</accession>
<feature type="compositionally biased region" description="Basic and acidic residues" evidence="1">
    <location>
        <begin position="15"/>
        <end position="36"/>
    </location>
</feature>
<feature type="region of interest" description="Disordered" evidence="1">
    <location>
        <begin position="1"/>
        <end position="58"/>
    </location>
</feature>